<evidence type="ECO:0000313" key="5">
    <source>
        <dbReference type="Proteomes" id="UP001465153"/>
    </source>
</evidence>
<reference evidence="4 5" key="1">
    <citation type="submission" date="2024-04" db="EMBL/GenBank/DDBJ databases">
        <title>Draft genome sequence of Sessilibacter corallicola NBRC 116591.</title>
        <authorList>
            <person name="Miyakawa T."/>
            <person name="Kusuya Y."/>
            <person name="Miura T."/>
        </authorList>
    </citation>
    <scope>NUCLEOTIDE SEQUENCE [LARGE SCALE GENOMIC DNA]</scope>
    <source>
        <strain evidence="4 5">KU-00831-HH</strain>
    </source>
</reference>
<dbReference type="InterPro" id="IPR004437">
    <property type="entry name" value="ParB/RepB/Spo0J"/>
</dbReference>
<dbReference type="PANTHER" id="PTHR33375:SF1">
    <property type="entry name" value="CHROMOSOME-PARTITIONING PROTEIN PARB-RELATED"/>
    <property type="match status" value="1"/>
</dbReference>
<evidence type="ECO:0000256" key="1">
    <source>
        <dbReference type="ARBA" id="ARBA00006295"/>
    </source>
</evidence>
<dbReference type="PANTHER" id="PTHR33375">
    <property type="entry name" value="CHROMOSOME-PARTITIONING PROTEIN PARB-RELATED"/>
    <property type="match status" value="1"/>
</dbReference>
<evidence type="ECO:0000313" key="4">
    <source>
        <dbReference type="EMBL" id="GAA6168307.1"/>
    </source>
</evidence>
<feature type="region of interest" description="Disordered" evidence="2">
    <location>
        <begin position="19"/>
        <end position="44"/>
    </location>
</feature>
<evidence type="ECO:0000259" key="3">
    <source>
        <dbReference type="SMART" id="SM00470"/>
    </source>
</evidence>
<dbReference type="InterPro" id="IPR003115">
    <property type="entry name" value="ParB_N"/>
</dbReference>
<dbReference type="CDD" id="cd16405">
    <property type="entry name" value="RepB_like_N"/>
    <property type="match status" value="1"/>
</dbReference>
<dbReference type="SUPFAM" id="SSF110849">
    <property type="entry name" value="ParB/Sulfiredoxin"/>
    <property type="match status" value="1"/>
</dbReference>
<dbReference type="SUPFAM" id="SSF109709">
    <property type="entry name" value="KorB DNA-binding domain-like"/>
    <property type="match status" value="1"/>
</dbReference>
<gene>
    <name evidence="4" type="ORF">NBRC116591_21180</name>
</gene>
<accession>A0ABQ0A9I3</accession>
<dbReference type="InterPro" id="IPR050336">
    <property type="entry name" value="Chromosome_partition/occlusion"/>
</dbReference>
<dbReference type="InterPro" id="IPR037972">
    <property type="entry name" value="RepB_N"/>
</dbReference>
<dbReference type="RefSeq" id="WP_353302974.1">
    <property type="nucleotide sequence ID" value="NZ_BAABWN010000006.1"/>
</dbReference>
<feature type="compositionally biased region" description="Low complexity" evidence="2">
    <location>
        <begin position="26"/>
        <end position="38"/>
    </location>
</feature>
<protein>
    <recommendedName>
        <fullName evidence="3">ParB-like N-terminal domain-containing protein</fullName>
    </recommendedName>
</protein>
<organism evidence="4 5">
    <name type="scientific">Sessilibacter corallicola</name>
    <dbReference type="NCBI Taxonomy" id="2904075"/>
    <lineage>
        <taxon>Bacteria</taxon>
        <taxon>Pseudomonadati</taxon>
        <taxon>Pseudomonadota</taxon>
        <taxon>Gammaproteobacteria</taxon>
        <taxon>Cellvibrionales</taxon>
        <taxon>Cellvibrionaceae</taxon>
        <taxon>Sessilibacter</taxon>
    </lineage>
</organism>
<comment type="caution">
    <text evidence="4">The sequence shown here is derived from an EMBL/GenBank/DDBJ whole genome shotgun (WGS) entry which is preliminary data.</text>
</comment>
<name>A0ABQ0A9I3_9GAMM</name>
<proteinExistence type="inferred from homology"/>
<dbReference type="NCBIfam" id="TIGR00180">
    <property type="entry name" value="parB_part"/>
    <property type="match status" value="1"/>
</dbReference>
<feature type="domain" description="ParB-like N-terminal" evidence="3">
    <location>
        <begin position="71"/>
        <end position="175"/>
    </location>
</feature>
<sequence>MVKETFKISDLSSAIDEKDNDKTLQTASSSSARKTVSSPINSPAVAQKSDRIQRLYIDLPISKERVECDLIEIDPDDCVVSPLNKRIQSLLSPNDPAIQTLKNNILNDKQRDPVLLRPLTNFEGSKKYELIYGSRRRYSVKLLRNEGHEDIKLKAWIAPNMTDLDAKRLADSENDDRQEISSWELAKYYEKLRESNPALTAEVIAVNEQSTASTIRRYLQLASLPEHIVKKVATPTEISLRAGLDILKYLNTLSKNERADVEKALGDQEIFLTAKDLLKSIKDITSSPRHITRKKPLYIQGKNGERKAAIGAHRTIPNQYKIDLFGVSEDDIQRVVQSLELIVKR</sequence>
<dbReference type="Gene3D" id="1.10.10.2830">
    <property type="match status" value="1"/>
</dbReference>
<dbReference type="InterPro" id="IPR036086">
    <property type="entry name" value="ParB/Sulfiredoxin_sf"/>
</dbReference>
<dbReference type="Proteomes" id="UP001465153">
    <property type="component" value="Unassembled WGS sequence"/>
</dbReference>
<dbReference type="SMART" id="SM00470">
    <property type="entry name" value="ParB"/>
    <property type="match status" value="1"/>
</dbReference>
<keyword evidence="5" id="KW-1185">Reference proteome</keyword>
<comment type="similarity">
    <text evidence="1">Belongs to the ParB family.</text>
</comment>
<evidence type="ECO:0000256" key="2">
    <source>
        <dbReference type="SAM" id="MobiDB-lite"/>
    </source>
</evidence>
<dbReference type="EMBL" id="BAABWN010000006">
    <property type="protein sequence ID" value="GAA6168307.1"/>
    <property type="molecule type" value="Genomic_DNA"/>
</dbReference>